<sequence length="160" mass="18401">MKNWIKFFTIFLLILSLSIVVIVAWKSYSPFYSSEKDAKQVVLDADKLVTVTDTYVYNGKKPYVTVIGTDKAGKKKAVFVPKDDSKAKLEEVIMEDGTSEKEALSVVSKKDNVKEILHTKLGIEEPGVVWEITYLNQEDKLNYVYILFENGQWWKRILNL</sequence>
<evidence type="ECO:0000313" key="4">
    <source>
        <dbReference type="Proteomes" id="UP000036867"/>
    </source>
</evidence>
<evidence type="ECO:0000256" key="1">
    <source>
        <dbReference type="SAM" id="Phobius"/>
    </source>
</evidence>
<feature type="transmembrane region" description="Helical" evidence="1">
    <location>
        <begin position="7"/>
        <end position="25"/>
    </location>
</feature>
<dbReference type="RefSeq" id="WP_053417223.1">
    <property type="nucleotide sequence ID" value="NZ_JBCMHV010000018.1"/>
</dbReference>
<dbReference type="AlphaFoldDB" id="A0A0M0LD81"/>
<feature type="domain" description="Cell wall elongation regulator TseB-like" evidence="2">
    <location>
        <begin position="38"/>
        <end position="81"/>
    </location>
</feature>
<accession>A0A0M0LD81</accession>
<dbReference type="SUPFAM" id="SSF54403">
    <property type="entry name" value="Cystatin/monellin"/>
    <property type="match status" value="2"/>
</dbReference>
<dbReference type="OrthoDB" id="2381181at2"/>
<dbReference type="InterPro" id="IPR041401">
    <property type="entry name" value="TseB-like_dom"/>
</dbReference>
<keyword evidence="1" id="KW-0812">Transmembrane</keyword>
<name>A0A0M0LD81_9BACL</name>
<proteinExistence type="predicted"/>
<dbReference type="InterPro" id="IPR046350">
    <property type="entry name" value="Cystatin_sf"/>
</dbReference>
<dbReference type="PATRIC" id="fig|263475.3.peg.3552"/>
<reference evidence="4" key="1">
    <citation type="submission" date="2015-08" db="EMBL/GenBank/DDBJ databases">
        <title>Fjat-10028 dsm 16317.</title>
        <authorList>
            <person name="Liu B."/>
            <person name="Wang J."/>
            <person name="Zhu Y."/>
            <person name="Liu G."/>
            <person name="Chen Q."/>
            <person name="Chen Z."/>
            <person name="Lan J."/>
            <person name="Che J."/>
            <person name="Ge C."/>
            <person name="Shi H."/>
            <person name="Pan Z."/>
            <person name="Liu X."/>
        </authorList>
    </citation>
    <scope>NUCLEOTIDE SEQUENCE [LARGE SCALE GENOMIC DNA]</scope>
    <source>
        <strain evidence="4">DSM 16317</strain>
    </source>
</reference>
<keyword evidence="1" id="KW-1133">Transmembrane helix</keyword>
<organism evidence="3 4">
    <name type="scientific">Viridibacillus arvi</name>
    <dbReference type="NCBI Taxonomy" id="263475"/>
    <lineage>
        <taxon>Bacteria</taxon>
        <taxon>Bacillati</taxon>
        <taxon>Bacillota</taxon>
        <taxon>Bacilli</taxon>
        <taxon>Bacillales</taxon>
        <taxon>Caryophanaceae</taxon>
        <taxon>Viridibacillus</taxon>
    </lineage>
</organism>
<keyword evidence="4" id="KW-1185">Reference proteome</keyword>
<dbReference type="STRING" id="263475.AMD00_11560"/>
<dbReference type="EMBL" id="LILB01000005">
    <property type="protein sequence ID" value="KOO49029.1"/>
    <property type="molecule type" value="Genomic_DNA"/>
</dbReference>
<dbReference type="GeneID" id="301136732"/>
<comment type="caution">
    <text evidence="3">The sequence shown here is derived from an EMBL/GenBank/DDBJ whole genome shotgun (WGS) entry which is preliminary data.</text>
</comment>
<dbReference type="Gene3D" id="3.10.450.40">
    <property type="match status" value="2"/>
</dbReference>
<gene>
    <name evidence="3" type="ORF">AMD00_11560</name>
</gene>
<protein>
    <recommendedName>
        <fullName evidence="2">Cell wall elongation regulator TseB-like domain-containing protein</fullName>
    </recommendedName>
</protein>
<dbReference type="Proteomes" id="UP000036867">
    <property type="component" value="Unassembled WGS sequence"/>
</dbReference>
<keyword evidence="1" id="KW-0472">Membrane</keyword>
<dbReference type="Pfam" id="PF17881">
    <property type="entry name" value="TseB"/>
    <property type="match status" value="1"/>
</dbReference>
<evidence type="ECO:0000313" key="3">
    <source>
        <dbReference type="EMBL" id="KOO49029.1"/>
    </source>
</evidence>
<evidence type="ECO:0000259" key="2">
    <source>
        <dbReference type="Pfam" id="PF17881"/>
    </source>
</evidence>